<dbReference type="EMBL" id="CP003807">
    <property type="protein sequence ID" value="AGF50103.1"/>
    <property type="molecule type" value="Genomic_DNA"/>
</dbReference>
<keyword evidence="4 9" id="KW-0963">Cytoplasm</keyword>
<dbReference type="AlphaFoldDB" id="M1LCD5"/>
<evidence type="ECO:0000256" key="1">
    <source>
        <dbReference type="ARBA" id="ARBA00005196"/>
    </source>
</evidence>
<feature type="binding site" evidence="9">
    <location>
        <begin position="225"/>
        <end position="226"/>
    </location>
    <ligand>
        <name>substrate</name>
    </ligand>
</feature>
<proteinExistence type="inferred from homology"/>
<feature type="binding site" evidence="9">
    <location>
        <begin position="76"/>
        <end position="77"/>
    </location>
    <ligand>
        <name>substrate</name>
    </ligand>
</feature>
<comment type="subunit">
    <text evidence="9">Homodimer.</text>
</comment>
<feature type="binding site" evidence="9">
    <location>
        <position position="66"/>
    </location>
    <ligand>
        <name>substrate</name>
    </ligand>
</feature>
<feature type="binding site" evidence="9">
    <location>
        <begin position="215"/>
        <end position="216"/>
    </location>
    <ligand>
        <name>substrate</name>
    </ligand>
</feature>
<dbReference type="HOGENOM" id="CLU_053306_1_1_4"/>
<dbReference type="FunFam" id="3.10.310.10:FF:000001">
    <property type="entry name" value="Diaminopimelate epimerase"/>
    <property type="match status" value="1"/>
</dbReference>
<dbReference type="Pfam" id="PF01678">
    <property type="entry name" value="DAP_epimerase"/>
    <property type="match status" value="2"/>
</dbReference>
<organism evidence="11 12">
    <name type="scientific">Candidatus Kinetoplastidibacterium blastocrithidiae TCC012E</name>
    <dbReference type="NCBI Taxonomy" id="1208922"/>
    <lineage>
        <taxon>Bacteria</taxon>
        <taxon>Pseudomonadati</taxon>
        <taxon>Pseudomonadota</taxon>
        <taxon>Betaproteobacteria</taxon>
        <taxon>Candidatus Kinetoplastidibacterium</taxon>
    </lineage>
</organism>
<feature type="binding site" evidence="9">
    <location>
        <position position="13"/>
    </location>
    <ligand>
        <name>substrate</name>
    </ligand>
</feature>
<feature type="site" description="Could be important to modulate the pK values of the two catalytic cysteine residues" evidence="9">
    <location>
        <position position="166"/>
    </location>
</feature>
<evidence type="ECO:0000256" key="9">
    <source>
        <dbReference type="HAMAP-Rule" id="MF_00197"/>
    </source>
</evidence>
<dbReference type="EC" id="5.1.1.7" evidence="3 9"/>
<evidence type="ECO:0000256" key="2">
    <source>
        <dbReference type="ARBA" id="ARBA00010219"/>
    </source>
</evidence>
<accession>M1LCD5</accession>
<evidence type="ECO:0000256" key="5">
    <source>
        <dbReference type="ARBA" id="ARBA00022605"/>
    </source>
</evidence>
<evidence type="ECO:0000256" key="10">
    <source>
        <dbReference type="PROSITE-ProRule" id="PRU10125"/>
    </source>
</evidence>
<comment type="subcellular location">
    <subcellularLocation>
        <location evidence="9">Cytoplasm</location>
    </subcellularLocation>
</comment>
<dbReference type="Proteomes" id="UP000011563">
    <property type="component" value="Chromosome"/>
</dbReference>
<feature type="site" description="Could be important to modulate the pK values of the two catalytic cysteine residues" evidence="9">
    <location>
        <position position="215"/>
    </location>
</feature>
<dbReference type="UniPathway" id="UPA00034">
    <property type="reaction ID" value="UER00025"/>
</dbReference>
<protein>
    <recommendedName>
        <fullName evidence="3 9">Diaminopimelate epimerase</fullName>
        <shortName evidence="9">DAP epimerase</shortName>
        <ecNumber evidence="3 9">5.1.1.7</ecNumber>
    </recommendedName>
    <alternativeName>
        <fullName evidence="9">PLP-independent amino acid racemase</fullName>
    </alternativeName>
</protein>
<evidence type="ECO:0000256" key="8">
    <source>
        <dbReference type="ARBA" id="ARBA00051712"/>
    </source>
</evidence>
<keyword evidence="7 9" id="KW-0413">Isomerase</keyword>
<comment type="function">
    <text evidence="9">Catalyzes the stereoinversion of LL-2,6-diaminopimelate (L,L-DAP) to meso-diaminopimelate (meso-DAP), a precursor of L-lysine and an essential component of the bacterial peptidoglycan.</text>
</comment>
<keyword evidence="6 9" id="KW-0457">Lysine biosynthesis</keyword>
<reference evidence="11 12" key="1">
    <citation type="journal article" date="2013" name="Genome Biol. Evol.">
        <title>Genome evolution and phylogenomic analysis of candidatus kinetoplastibacterium, the betaproteobacterial endosymbionts of strigomonas and angomonas.</title>
        <authorList>
            <person name="Alves J.M."/>
            <person name="Serrano M.G."/>
            <person name="Maia da Silva F."/>
            <person name="Voegtly L.J."/>
            <person name="Matveyev A.V."/>
            <person name="Teixeira M.M."/>
            <person name="Camargo E.P."/>
            <person name="Buck G.A."/>
        </authorList>
    </citation>
    <scope>NUCLEOTIDE SEQUENCE [LARGE SCALE GENOMIC DNA]</scope>
    <source>
        <strain evidence="11 12">TCC012E</strain>
    </source>
</reference>
<comment type="similarity">
    <text evidence="2 9">Belongs to the diaminopimelate epimerase family.</text>
</comment>
<dbReference type="PATRIC" id="fig|1208922.3.peg.669"/>
<keyword evidence="12" id="KW-1185">Reference proteome</keyword>
<feature type="binding site" evidence="9">
    <location>
        <position position="197"/>
    </location>
    <ligand>
        <name>substrate</name>
    </ligand>
</feature>
<dbReference type="GO" id="GO:0009089">
    <property type="term" value="P:lysine biosynthetic process via diaminopimelate"/>
    <property type="evidence" value="ECO:0007669"/>
    <property type="project" value="UniProtKB-UniRule"/>
</dbReference>
<feature type="active site" description="Proton donor" evidence="9">
    <location>
        <position position="75"/>
    </location>
</feature>
<evidence type="ECO:0000256" key="4">
    <source>
        <dbReference type="ARBA" id="ARBA00022490"/>
    </source>
</evidence>
<dbReference type="InterPro" id="IPR001653">
    <property type="entry name" value="DAP_epimerase_DapF"/>
</dbReference>
<dbReference type="PROSITE" id="PS01326">
    <property type="entry name" value="DAP_EPIMERASE"/>
    <property type="match status" value="1"/>
</dbReference>
<dbReference type="RefSeq" id="WP_015390104.1">
    <property type="nucleotide sequence ID" value="NC_020285.1"/>
</dbReference>
<dbReference type="GO" id="GO:0005829">
    <property type="term" value="C:cytosol"/>
    <property type="evidence" value="ECO:0007669"/>
    <property type="project" value="TreeGrafter"/>
</dbReference>
<dbReference type="InterPro" id="IPR018510">
    <property type="entry name" value="DAP_epimerase_AS"/>
</dbReference>
<sequence>MKLDFTKMHGIGNDFIVINGINQSVMMTTGLAKALADRNFGIGADQILLVEKTNNSGADFRYRIFNADGSEVEHCGNGARCFVRFIHKNGLSYKNPITAEISGGTVISLYENNDGSVIVNMGAPKSLPFDSSKLKSKIQSHEILWQLESTIGTKIYFSVLSIPNPHAVIYVEKLNDNFIKEIGPFLESNVIFSQGVNVGFAQVKNRNNISLRVYERGSGETLSCGTGACAAVVSGIRRGLLDSPVYVNTRGGTLLIFLDGENIQMQGPAEFVFDGAIDITKLLSQRAAMNKSI</sequence>
<dbReference type="HAMAP" id="MF_00197">
    <property type="entry name" value="DAP_epimerase"/>
    <property type="match status" value="1"/>
</dbReference>
<dbReference type="Gene3D" id="3.10.310.10">
    <property type="entry name" value="Diaminopimelate Epimerase, Chain A, domain 1"/>
    <property type="match status" value="2"/>
</dbReference>
<comment type="catalytic activity">
    <reaction evidence="8 9">
        <text>(2S,6S)-2,6-diaminopimelate = meso-2,6-diaminopimelate</text>
        <dbReference type="Rhea" id="RHEA:15393"/>
        <dbReference type="ChEBI" id="CHEBI:57609"/>
        <dbReference type="ChEBI" id="CHEBI:57791"/>
        <dbReference type="EC" id="5.1.1.7"/>
    </reaction>
</comment>
<feature type="active site" evidence="10">
    <location>
        <position position="75"/>
    </location>
</feature>
<dbReference type="SUPFAM" id="SSF54506">
    <property type="entry name" value="Diaminopimelate epimerase-like"/>
    <property type="match status" value="2"/>
</dbReference>
<evidence type="ECO:0000256" key="7">
    <source>
        <dbReference type="ARBA" id="ARBA00023235"/>
    </source>
</evidence>
<feature type="binding site" evidence="9">
    <location>
        <position position="46"/>
    </location>
    <ligand>
        <name>substrate</name>
    </ligand>
</feature>
<feature type="binding site" evidence="9">
    <location>
        <position position="164"/>
    </location>
    <ligand>
        <name>substrate</name>
    </ligand>
</feature>
<dbReference type="PANTHER" id="PTHR31689">
    <property type="entry name" value="DIAMINOPIMELATE EPIMERASE, CHLOROPLASTIC"/>
    <property type="match status" value="1"/>
</dbReference>
<evidence type="ECO:0000256" key="6">
    <source>
        <dbReference type="ARBA" id="ARBA00023154"/>
    </source>
</evidence>
<gene>
    <name evidence="9" type="primary">dapF</name>
    <name evidence="11" type="ORF">BCUE_0118</name>
</gene>
<dbReference type="PANTHER" id="PTHR31689:SF0">
    <property type="entry name" value="DIAMINOPIMELATE EPIMERASE"/>
    <property type="match status" value="1"/>
</dbReference>
<dbReference type="GO" id="GO:0008837">
    <property type="term" value="F:diaminopimelate epimerase activity"/>
    <property type="evidence" value="ECO:0007669"/>
    <property type="project" value="UniProtKB-UniRule"/>
</dbReference>
<dbReference type="KEGG" id="kbt:BCUE_0118"/>
<dbReference type="NCBIfam" id="TIGR00652">
    <property type="entry name" value="DapF"/>
    <property type="match status" value="1"/>
</dbReference>
<name>M1LCD5_9PROT</name>
<evidence type="ECO:0000313" key="11">
    <source>
        <dbReference type="EMBL" id="AGF50103.1"/>
    </source>
</evidence>
<evidence type="ECO:0000256" key="3">
    <source>
        <dbReference type="ARBA" id="ARBA00013080"/>
    </source>
</evidence>
<evidence type="ECO:0000313" key="12">
    <source>
        <dbReference type="Proteomes" id="UP000011563"/>
    </source>
</evidence>
<comment type="pathway">
    <text evidence="1 9">Amino-acid biosynthesis; L-lysine biosynthesis via DAP pathway; DL-2,6-diaminopimelate from LL-2,6-diaminopimelate: step 1/1.</text>
</comment>
<keyword evidence="5 9" id="KW-0028">Amino-acid biosynthesis</keyword>
<feature type="active site" description="Proton acceptor" evidence="9">
    <location>
        <position position="224"/>
    </location>
</feature>